<reference evidence="1" key="1">
    <citation type="submission" date="2014-11" db="EMBL/GenBank/DDBJ databases">
        <authorList>
            <person name="Amaro Gonzalez C."/>
        </authorList>
    </citation>
    <scope>NUCLEOTIDE SEQUENCE</scope>
</reference>
<reference evidence="1" key="2">
    <citation type="journal article" date="2015" name="Fish Shellfish Immunol.">
        <title>Early steps in the European eel (Anguilla anguilla)-Vibrio vulnificus interaction in the gills: Role of the RtxA13 toxin.</title>
        <authorList>
            <person name="Callol A."/>
            <person name="Pajuelo D."/>
            <person name="Ebbesson L."/>
            <person name="Teles M."/>
            <person name="MacKenzie S."/>
            <person name="Amaro C."/>
        </authorList>
    </citation>
    <scope>NUCLEOTIDE SEQUENCE</scope>
</reference>
<evidence type="ECO:0000313" key="1">
    <source>
        <dbReference type="EMBL" id="JAH30884.1"/>
    </source>
</evidence>
<organism evidence="1">
    <name type="scientific">Anguilla anguilla</name>
    <name type="common">European freshwater eel</name>
    <name type="synonym">Muraena anguilla</name>
    <dbReference type="NCBI Taxonomy" id="7936"/>
    <lineage>
        <taxon>Eukaryota</taxon>
        <taxon>Metazoa</taxon>
        <taxon>Chordata</taxon>
        <taxon>Craniata</taxon>
        <taxon>Vertebrata</taxon>
        <taxon>Euteleostomi</taxon>
        <taxon>Actinopterygii</taxon>
        <taxon>Neopterygii</taxon>
        <taxon>Teleostei</taxon>
        <taxon>Anguilliformes</taxon>
        <taxon>Anguillidae</taxon>
        <taxon>Anguilla</taxon>
    </lineage>
</organism>
<dbReference type="AlphaFoldDB" id="A0A0E9RP76"/>
<sequence length="27" mass="3533">MFQVRKNRHFSFYKEQTYSPYYYHLKA</sequence>
<proteinExistence type="predicted"/>
<protein>
    <submittedName>
        <fullName evidence="1">Uncharacterized protein</fullName>
    </submittedName>
</protein>
<dbReference type="EMBL" id="GBXM01077693">
    <property type="protein sequence ID" value="JAH30884.1"/>
    <property type="molecule type" value="Transcribed_RNA"/>
</dbReference>
<accession>A0A0E9RP76</accession>
<name>A0A0E9RP76_ANGAN</name>